<dbReference type="NCBIfam" id="NF004676">
    <property type="entry name" value="PRK06019.1-2"/>
    <property type="match status" value="1"/>
</dbReference>
<keyword evidence="1 4" id="KW-0547">Nucleotide-binding</keyword>
<feature type="binding site" evidence="4">
    <location>
        <begin position="149"/>
        <end position="155"/>
    </location>
    <ligand>
        <name>ATP</name>
        <dbReference type="ChEBI" id="CHEBI:30616"/>
    </ligand>
</feature>
<gene>
    <name evidence="4 5" type="primary">purK</name>
    <name evidence="7" type="ORF">DHf2319_04300</name>
</gene>
<sequence>MIVKPGQWLGVLGAGQLGRMFCQAAQSMGYRVLVLDPDEVSPTADLADDHIMAAYDDEKALGEMAKRCLAVTTEFENVPARSLELLSRRTHVMPGARAVGPAQDRCLEKRFIESMGVPVAPFAEIRELSDLEHLPEGLFPGILKVAQLGYDGKGQWRVANRQEVLSAFEQAQRVPCVLEAKLDLAYELSVVLARDTQGKQVVYPVSRNIHHDGILAVTHVDGVLTDTARAACQAAGQIADGLGYHGVLCVEFFVLKDGSLIANEMAPRPHNSGHYTQNACVSSQFEQQVRVMAGLPLGDTRLLAPAVMLNLLGDVWLRHQSDQPQEPDWDAVLSKPGTSLHLYGKRCARAGRKMGHINITAPTFEQAVGVANEIVDLLDLPCRAVVPS</sequence>
<dbReference type="SUPFAM" id="SSF51246">
    <property type="entry name" value="Rudiment single hybrid motif"/>
    <property type="match status" value="1"/>
</dbReference>
<dbReference type="Pfam" id="PF02222">
    <property type="entry name" value="ATP-grasp"/>
    <property type="match status" value="1"/>
</dbReference>
<reference evidence="7 8" key="1">
    <citation type="submission" date="2020-11" db="EMBL/GenBank/DDBJ databases">
        <title>Algicoccus daihaiensis sp.nov., isolated from Daihai Lake in Inner Mongolia.</title>
        <authorList>
            <person name="Kai J."/>
        </authorList>
    </citation>
    <scope>NUCLEOTIDE SEQUENCE [LARGE SCALE GENOMIC DNA]</scope>
    <source>
        <strain evidence="8">f23</strain>
    </source>
</reference>
<dbReference type="Pfam" id="PF17769">
    <property type="entry name" value="PurK_C"/>
    <property type="match status" value="1"/>
</dbReference>
<feature type="binding site" evidence="4">
    <location>
        <begin position="179"/>
        <end position="182"/>
    </location>
    <ligand>
        <name>ATP</name>
        <dbReference type="ChEBI" id="CHEBI:30616"/>
    </ligand>
</feature>
<evidence type="ECO:0000313" key="8">
    <source>
        <dbReference type="Proteomes" id="UP000831607"/>
    </source>
</evidence>
<dbReference type="Gene3D" id="3.30.1490.20">
    <property type="entry name" value="ATP-grasp fold, A domain"/>
    <property type="match status" value="1"/>
</dbReference>
<comment type="similarity">
    <text evidence="4 5">Belongs to the PurK/PurT family.</text>
</comment>
<keyword evidence="2 4" id="KW-0658">Purine biosynthesis</keyword>
<accession>A0ABY4AM58</accession>
<comment type="function">
    <text evidence="4">Catalyzes the ATP-dependent conversion of 5-aminoimidazole ribonucleotide (AIR) and HCO(3)(-) to N5-carboxyaminoimidazole ribonucleotide (N5-CAIR).</text>
</comment>
<dbReference type="HAMAP" id="MF_01928">
    <property type="entry name" value="PurK"/>
    <property type="match status" value="1"/>
</dbReference>
<feature type="binding site" evidence="4">
    <location>
        <position position="210"/>
    </location>
    <ligand>
        <name>ATP</name>
        <dbReference type="ChEBI" id="CHEBI:30616"/>
    </ligand>
</feature>
<feature type="binding site" evidence="4">
    <location>
        <position position="187"/>
    </location>
    <ligand>
        <name>ATP</name>
        <dbReference type="ChEBI" id="CHEBI:30616"/>
    </ligand>
</feature>
<evidence type="ECO:0000256" key="5">
    <source>
        <dbReference type="RuleBase" id="RU361200"/>
    </source>
</evidence>
<comment type="pathway">
    <text evidence="4 5">Purine metabolism; IMP biosynthesis via de novo pathway; 5-amino-1-(5-phospho-D-ribosyl)imidazole-4-carboxylate from 5-amino-1-(5-phospho-D-ribosyl)imidazole (N5-CAIR route): step 1/2.</text>
</comment>
<dbReference type="EC" id="6.3.4.18" evidence="4 5"/>
<dbReference type="EMBL" id="CP063982">
    <property type="protein sequence ID" value="UOD51128.1"/>
    <property type="molecule type" value="Genomic_DNA"/>
</dbReference>
<dbReference type="InterPro" id="IPR005875">
    <property type="entry name" value="PurK"/>
</dbReference>
<evidence type="ECO:0000256" key="3">
    <source>
        <dbReference type="ARBA" id="ARBA00022840"/>
    </source>
</evidence>
<comment type="catalytic activity">
    <reaction evidence="4 5">
        <text>5-amino-1-(5-phospho-beta-D-ribosyl)imidazole + hydrogencarbonate + ATP = 5-carboxyamino-1-(5-phospho-D-ribosyl)imidazole + ADP + phosphate + 2 H(+)</text>
        <dbReference type="Rhea" id="RHEA:19317"/>
        <dbReference type="ChEBI" id="CHEBI:15378"/>
        <dbReference type="ChEBI" id="CHEBI:17544"/>
        <dbReference type="ChEBI" id="CHEBI:30616"/>
        <dbReference type="ChEBI" id="CHEBI:43474"/>
        <dbReference type="ChEBI" id="CHEBI:58730"/>
        <dbReference type="ChEBI" id="CHEBI:137981"/>
        <dbReference type="ChEBI" id="CHEBI:456216"/>
        <dbReference type="EC" id="6.3.4.18"/>
    </reaction>
</comment>
<feature type="binding site" evidence="4">
    <location>
        <begin position="263"/>
        <end position="264"/>
    </location>
    <ligand>
        <name>ATP</name>
        <dbReference type="ChEBI" id="CHEBI:30616"/>
    </ligand>
</feature>
<dbReference type="InterPro" id="IPR013815">
    <property type="entry name" value="ATP_grasp_subdomain_1"/>
</dbReference>
<keyword evidence="8" id="KW-1185">Reference proteome</keyword>
<evidence type="ECO:0000259" key="6">
    <source>
        <dbReference type="PROSITE" id="PS50975"/>
    </source>
</evidence>
<dbReference type="NCBIfam" id="TIGR01161">
    <property type="entry name" value="purK"/>
    <property type="match status" value="1"/>
</dbReference>
<dbReference type="Gene3D" id="3.30.470.20">
    <property type="entry name" value="ATP-grasp fold, B domain"/>
    <property type="match status" value="1"/>
</dbReference>
<dbReference type="InterPro" id="IPR011761">
    <property type="entry name" value="ATP-grasp"/>
</dbReference>
<protein>
    <recommendedName>
        <fullName evidence="4 5">N5-carboxyaminoimidazole ribonucleotide synthase</fullName>
        <shortName evidence="4 5">N5-CAIR synthase</shortName>
        <ecNumber evidence="4 5">6.3.4.18</ecNumber>
    </recommendedName>
    <alternativeName>
        <fullName evidence="4 5">5-(carboxyamino)imidazole ribonucleotide synthetase</fullName>
    </alternativeName>
</protein>
<evidence type="ECO:0000256" key="1">
    <source>
        <dbReference type="ARBA" id="ARBA00022741"/>
    </source>
</evidence>
<evidence type="ECO:0000256" key="4">
    <source>
        <dbReference type="HAMAP-Rule" id="MF_01928"/>
    </source>
</evidence>
<organism evidence="7 8">
    <name type="scientific">Orrella daihaiensis</name>
    <dbReference type="NCBI Taxonomy" id="2782176"/>
    <lineage>
        <taxon>Bacteria</taxon>
        <taxon>Pseudomonadati</taxon>
        <taxon>Pseudomonadota</taxon>
        <taxon>Betaproteobacteria</taxon>
        <taxon>Burkholderiales</taxon>
        <taxon>Alcaligenaceae</taxon>
        <taxon>Orrella</taxon>
    </lineage>
</organism>
<comment type="function">
    <text evidence="5">Catalyzes the ATP-dependent conversion of 5-aminoimidazole ribonucleotide (AIR) and HCO(3)- to N5-carboxyaminoimidazole ribonucleotide (N5-CAIR).</text>
</comment>
<dbReference type="RefSeq" id="WP_243479597.1">
    <property type="nucleotide sequence ID" value="NZ_CP063982.1"/>
</dbReference>
<evidence type="ECO:0000256" key="2">
    <source>
        <dbReference type="ARBA" id="ARBA00022755"/>
    </source>
</evidence>
<dbReference type="InterPro" id="IPR016185">
    <property type="entry name" value="PreATP-grasp_dom_sf"/>
</dbReference>
<proteinExistence type="inferred from homology"/>
<dbReference type="GO" id="GO:0034028">
    <property type="term" value="F:5-(carboxyamino)imidazole ribonucleotide synthase activity"/>
    <property type="evidence" value="ECO:0007669"/>
    <property type="project" value="UniProtKB-EC"/>
</dbReference>
<dbReference type="NCBIfam" id="NF004677">
    <property type="entry name" value="PRK06019.1-3"/>
    <property type="match status" value="1"/>
</dbReference>
<feature type="binding site" evidence="4">
    <location>
        <position position="144"/>
    </location>
    <ligand>
        <name>ATP</name>
        <dbReference type="ChEBI" id="CHEBI:30616"/>
    </ligand>
</feature>
<dbReference type="PANTHER" id="PTHR11609:SF5">
    <property type="entry name" value="PHOSPHORIBOSYLAMINOIMIDAZOLE CARBOXYLASE"/>
    <property type="match status" value="1"/>
</dbReference>
<keyword evidence="3 4" id="KW-0067">ATP-binding</keyword>
<dbReference type="SUPFAM" id="SSF52440">
    <property type="entry name" value="PreATP-grasp domain"/>
    <property type="match status" value="1"/>
</dbReference>
<feature type="binding site" evidence="4">
    <location>
        <position position="105"/>
    </location>
    <ligand>
        <name>ATP</name>
        <dbReference type="ChEBI" id="CHEBI:30616"/>
    </ligand>
</feature>
<dbReference type="PROSITE" id="PS50975">
    <property type="entry name" value="ATP_GRASP"/>
    <property type="match status" value="1"/>
</dbReference>
<evidence type="ECO:0000313" key="7">
    <source>
        <dbReference type="EMBL" id="UOD51128.1"/>
    </source>
</evidence>
<keyword evidence="4 5" id="KW-0436">Ligase</keyword>
<dbReference type="InterPro" id="IPR003135">
    <property type="entry name" value="ATP-grasp_carboxylate-amine"/>
</dbReference>
<feature type="domain" description="ATP-grasp" evidence="6">
    <location>
        <begin position="109"/>
        <end position="293"/>
    </location>
</feature>
<dbReference type="Proteomes" id="UP000831607">
    <property type="component" value="Chromosome"/>
</dbReference>
<name>A0ABY4AM58_9BURK</name>
<dbReference type="InterPro" id="IPR040686">
    <property type="entry name" value="PurK_C"/>
</dbReference>
<dbReference type="SUPFAM" id="SSF56059">
    <property type="entry name" value="Glutathione synthetase ATP-binding domain-like"/>
    <property type="match status" value="1"/>
</dbReference>
<dbReference type="Gene3D" id="3.40.50.20">
    <property type="match status" value="1"/>
</dbReference>
<dbReference type="Pfam" id="PF22660">
    <property type="entry name" value="RS_preATP-grasp-like"/>
    <property type="match status" value="1"/>
</dbReference>
<dbReference type="InterPro" id="IPR011054">
    <property type="entry name" value="Rudment_hybrid_motif"/>
</dbReference>
<dbReference type="NCBIfam" id="NF004679">
    <property type="entry name" value="PRK06019.1-5"/>
    <property type="match status" value="1"/>
</dbReference>
<dbReference type="InterPro" id="IPR054350">
    <property type="entry name" value="PurT/PurK_preATP-grasp"/>
</dbReference>
<comment type="subunit">
    <text evidence="4 5">Homodimer.</text>
</comment>
<dbReference type="PANTHER" id="PTHR11609">
    <property type="entry name" value="PURINE BIOSYNTHESIS PROTEIN 6/7, PUR6/7"/>
    <property type="match status" value="1"/>
</dbReference>